<evidence type="ECO:0008006" key="4">
    <source>
        <dbReference type="Google" id="ProtNLM"/>
    </source>
</evidence>
<evidence type="ECO:0000256" key="1">
    <source>
        <dbReference type="SAM" id="Phobius"/>
    </source>
</evidence>
<reference evidence="3" key="1">
    <citation type="journal article" date="2019" name="Int. J. Syst. Evol. Microbiol.">
        <title>The Global Catalogue of Microorganisms (GCM) 10K type strain sequencing project: providing services to taxonomists for standard genome sequencing and annotation.</title>
        <authorList>
            <consortium name="The Broad Institute Genomics Platform"/>
            <consortium name="The Broad Institute Genome Sequencing Center for Infectious Disease"/>
            <person name="Wu L."/>
            <person name="Ma J."/>
        </authorList>
    </citation>
    <scope>NUCLEOTIDE SEQUENCE [LARGE SCALE GENOMIC DNA]</scope>
    <source>
        <strain evidence="3">CCUG 55590</strain>
    </source>
</reference>
<name>A0ABW2PGC0_9BACL</name>
<keyword evidence="1" id="KW-1133">Transmembrane helix</keyword>
<protein>
    <recommendedName>
        <fullName evidence="4">MFS transporter</fullName>
    </recommendedName>
</protein>
<evidence type="ECO:0000313" key="3">
    <source>
        <dbReference type="Proteomes" id="UP001596439"/>
    </source>
</evidence>
<dbReference type="RefSeq" id="WP_214785882.1">
    <property type="nucleotide sequence ID" value="NZ_JBHSGY010000001.1"/>
</dbReference>
<organism evidence="2 3">
    <name type="scientific">Exiguobacterium aestuarii</name>
    <dbReference type="NCBI Taxonomy" id="273527"/>
    <lineage>
        <taxon>Bacteria</taxon>
        <taxon>Bacillati</taxon>
        <taxon>Bacillota</taxon>
        <taxon>Bacilli</taxon>
        <taxon>Bacillales</taxon>
        <taxon>Bacillales Family XII. Incertae Sedis</taxon>
        <taxon>Exiguobacterium</taxon>
    </lineage>
</organism>
<feature type="transmembrane region" description="Helical" evidence="1">
    <location>
        <begin position="30"/>
        <end position="49"/>
    </location>
</feature>
<sequence length="102" mass="11339">MWMMVAALGLVACVWVTFGWFTIGNAKRRVWGGLFSLSMTCLFAPLLLVKLGEQYGFIGVQVGLTVLFGLLLGAFFFMALGWTGRPTKVRKVRTLSEDPDLF</sequence>
<gene>
    <name evidence="2" type="ORF">ACFQO8_00220</name>
</gene>
<keyword evidence="1" id="KW-0472">Membrane</keyword>
<keyword evidence="1" id="KW-0812">Transmembrane</keyword>
<keyword evidence="3" id="KW-1185">Reference proteome</keyword>
<feature type="transmembrane region" description="Helical" evidence="1">
    <location>
        <begin position="6"/>
        <end position="23"/>
    </location>
</feature>
<dbReference type="Proteomes" id="UP001596439">
    <property type="component" value="Unassembled WGS sequence"/>
</dbReference>
<evidence type="ECO:0000313" key="2">
    <source>
        <dbReference type="EMBL" id="MFC7388541.1"/>
    </source>
</evidence>
<dbReference type="EMBL" id="JBHTCE010000001">
    <property type="protein sequence ID" value="MFC7388541.1"/>
    <property type="molecule type" value="Genomic_DNA"/>
</dbReference>
<feature type="transmembrane region" description="Helical" evidence="1">
    <location>
        <begin position="55"/>
        <end position="83"/>
    </location>
</feature>
<proteinExistence type="predicted"/>
<accession>A0ABW2PGC0</accession>
<comment type="caution">
    <text evidence="2">The sequence shown here is derived from an EMBL/GenBank/DDBJ whole genome shotgun (WGS) entry which is preliminary data.</text>
</comment>